<dbReference type="PANTHER" id="PTHR11941">
    <property type="entry name" value="ENOYL-COA HYDRATASE-RELATED"/>
    <property type="match status" value="1"/>
</dbReference>
<reference evidence="4 5" key="1">
    <citation type="submission" date="2016-10" db="EMBL/GenBank/DDBJ databases">
        <title>Complete Genome Sequence of the Nonylphenol-Degrading Bacterium Sphingobium cloacae JCM 10874T.</title>
        <authorList>
            <person name="Ootsuka M."/>
            <person name="Nishizawa T."/>
            <person name="Ohta H."/>
        </authorList>
    </citation>
    <scope>NUCLEOTIDE SEQUENCE [LARGE SCALE GENOMIC DNA]</scope>
    <source>
        <strain evidence="4 5">JCM 10874</strain>
        <plasmid evidence="5">psclo_2 dna</plasmid>
    </source>
</reference>
<dbReference type="AlphaFoldDB" id="A0A1E1F7S3"/>
<gene>
    <name evidence="4" type="ORF">SCLO_2002450</name>
</gene>
<geneLocation type="plasmid" evidence="5">
    <name>psclo_2 dna</name>
</geneLocation>
<sequence length="269" mass="28902">MTDSVAWMETAGHVAIVHLNRPAARNALDPQMLVELADCWTRVRDDAEIRVAVVTGTGSAFCSGADLGRLIPLVSGGRPPEDEWDRRVLADRDILGTALLRTFDVVKPVIAAINGHAIAGGMELVQGTDLRIASSAARFGVQEVKWAIFPGGGSTVRLPRQLPYARAMELLLTGDLIDADTALDDGFVNRVVAPEEVLPAALDLAQRIAANGPIAVQAIRASARACLGRSESEGMELESRFAAPVFRTEDAREGPRAFMEKRAPVFRGR</sequence>
<dbReference type="InterPro" id="IPR014748">
    <property type="entry name" value="Enoyl-CoA_hydra_C"/>
</dbReference>
<dbReference type="RefSeq" id="WP_066516410.1">
    <property type="nucleotide sequence ID" value="NZ_AP017656.1"/>
</dbReference>
<evidence type="ECO:0000256" key="1">
    <source>
        <dbReference type="ARBA" id="ARBA00005254"/>
    </source>
</evidence>
<keyword evidence="4" id="KW-0614">Plasmid</keyword>
<dbReference type="Proteomes" id="UP000218272">
    <property type="component" value="Plasmid pSCLO_2"/>
</dbReference>
<name>A0A1E1F7S3_9SPHN</name>
<evidence type="ECO:0000313" key="5">
    <source>
        <dbReference type="Proteomes" id="UP000218272"/>
    </source>
</evidence>
<dbReference type="GO" id="GO:0006635">
    <property type="term" value="P:fatty acid beta-oxidation"/>
    <property type="evidence" value="ECO:0007669"/>
    <property type="project" value="TreeGrafter"/>
</dbReference>
<dbReference type="Gene3D" id="3.90.226.10">
    <property type="entry name" value="2-enoyl-CoA Hydratase, Chain A, domain 1"/>
    <property type="match status" value="1"/>
</dbReference>
<evidence type="ECO:0000256" key="3">
    <source>
        <dbReference type="ARBA" id="ARBA00023239"/>
    </source>
</evidence>
<dbReference type="Pfam" id="PF00378">
    <property type="entry name" value="ECH_1"/>
    <property type="match status" value="1"/>
</dbReference>
<keyword evidence="5" id="KW-1185">Reference proteome</keyword>
<dbReference type="InterPro" id="IPR001753">
    <property type="entry name" value="Enoyl-CoA_hydra/iso"/>
</dbReference>
<evidence type="ECO:0000256" key="2">
    <source>
        <dbReference type="ARBA" id="ARBA00023098"/>
    </source>
</evidence>
<dbReference type="InterPro" id="IPR029045">
    <property type="entry name" value="ClpP/crotonase-like_dom_sf"/>
</dbReference>
<dbReference type="OrthoDB" id="7225138at2"/>
<dbReference type="CDD" id="cd06558">
    <property type="entry name" value="crotonase-like"/>
    <property type="match status" value="1"/>
</dbReference>
<dbReference type="SUPFAM" id="SSF52096">
    <property type="entry name" value="ClpP/crotonase"/>
    <property type="match status" value="1"/>
</dbReference>
<comment type="similarity">
    <text evidence="1">Belongs to the enoyl-CoA hydratase/isomerase family.</text>
</comment>
<dbReference type="Gene3D" id="1.10.12.10">
    <property type="entry name" value="Lyase 2-enoyl-coa Hydratase, Chain A, domain 2"/>
    <property type="match status" value="1"/>
</dbReference>
<organism evidence="4 5">
    <name type="scientific">Sphingobium cloacae</name>
    <dbReference type="NCBI Taxonomy" id="120107"/>
    <lineage>
        <taxon>Bacteria</taxon>
        <taxon>Pseudomonadati</taxon>
        <taxon>Pseudomonadota</taxon>
        <taxon>Alphaproteobacteria</taxon>
        <taxon>Sphingomonadales</taxon>
        <taxon>Sphingomonadaceae</taxon>
        <taxon>Sphingobium</taxon>
    </lineage>
</organism>
<accession>A0A1E1F7S3</accession>
<dbReference type="PANTHER" id="PTHR11941:SF169">
    <property type="entry name" value="(7AS)-7A-METHYL-1,5-DIOXO-2,3,5,6,7,7A-HEXAHYDRO-1H-INDENE-CARBOXYL-COA HYDROLASE"/>
    <property type="match status" value="1"/>
</dbReference>
<protein>
    <submittedName>
        <fullName evidence="4">Enoyl-CoA hydratase</fullName>
    </submittedName>
</protein>
<keyword evidence="2" id="KW-0443">Lipid metabolism</keyword>
<proteinExistence type="inferred from homology"/>
<dbReference type="EMBL" id="AP017656">
    <property type="protein sequence ID" value="BAV66578.1"/>
    <property type="molecule type" value="Genomic_DNA"/>
</dbReference>
<evidence type="ECO:0000313" key="4">
    <source>
        <dbReference type="EMBL" id="BAV66578.1"/>
    </source>
</evidence>
<keyword evidence="3" id="KW-0456">Lyase</keyword>
<dbReference type="KEGG" id="sclo:SCLO_2002450"/>
<dbReference type="GO" id="GO:0016829">
    <property type="term" value="F:lyase activity"/>
    <property type="evidence" value="ECO:0007669"/>
    <property type="project" value="UniProtKB-KW"/>
</dbReference>